<organism evidence="3 4">
    <name type="scientific">Moorena producens 3L</name>
    <dbReference type="NCBI Taxonomy" id="489825"/>
    <lineage>
        <taxon>Bacteria</taxon>
        <taxon>Bacillati</taxon>
        <taxon>Cyanobacteriota</taxon>
        <taxon>Cyanophyceae</taxon>
        <taxon>Coleofasciculales</taxon>
        <taxon>Coleofasciculaceae</taxon>
        <taxon>Moorena</taxon>
    </lineage>
</organism>
<keyword evidence="3" id="KW-0830">Ubiquinone</keyword>
<dbReference type="HOGENOM" id="CLU_1184620_0_0_3"/>
<dbReference type="AlphaFoldDB" id="F4XVF2"/>
<gene>
    <name evidence="3" type="ORF">LYNGBM3L_39210</name>
</gene>
<dbReference type="InterPro" id="IPR041698">
    <property type="entry name" value="Methyltransf_25"/>
</dbReference>
<dbReference type="SUPFAM" id="SSF53335">
    <property type="entry name" value="S-adenosyl-L-methionine-dependent methyltransferases"/>
    <property type="match status" value="1"/>
</dbReference>
<dbReference type="CDD" id="cd02440">
    <property type="entry name" value="AdoMet_MTases"/>
    <property type="match status" value="1"/>
</dbReference>
<evidence type="ECO:0000313" key="4">
    <source>
        <dbReference type="Proteomes" id="UP000003959"/>
    </source>
</evidence>
<dbReference type="InterPro" id="IPR029063">
    <property type="entry name" value="SAM-dependent_MTases_sf"/>
</dbReference>
<dbReference type="Pfam" id="PF13649">
    <property type="entry name" value="Methyltransf_25"/>
    <property type="match status" value="1"/>
</dbReference>
<dbReference type="eggNOG" id="COG2226">
    <property type="taxonomic scope" value="Bacteria"/>
</dbReference>
<reference evidence="4" key="1">
    <citation type="journal article" date="2011" name="Proc. Natl. Acad. Sci. U.S.A.">
        <title>Genomic insights into the physiology and ecology of the marine filamentous cyanobacterium Lyngbya majuscula.</title>
        <authorList>
            <person name="Jones A.C."/>
            <person name="Monroe E.A."/>
            <person name="Podell S."/>
            <person name="Hess W.R."/>
            <person name="Klages S."/>
            <person name="Esquenazi E."/>
            <person name="Niessen S."/>
            <person name="Hoover H."/>
            <person name="Rothmann M."/>
            <person name="Lasken R.S."/>
            <person name="Yates J.R.III."/>
            <person name="Reinhardt R."/>
            <person name="Kube M."/>
            <person name="Burkart M.D."/>
            <person name="Allen E.E."/>
            <person name="Dorrestein P.C."/>
            <person name="Gerwick W.H."/>
            <person name="Gerwick L."/>
        </authorList>
    </citation>
    <scope>NUCLEOTIDE SEQUENCE [LARGE SCALE GENOMIC DNA]</scope>
    <source>
        <strain evidence="4">3L</strain>
    </source>
</reference>
<accession>F4XVF2</accession>
<evidence type="ECO:0000259" key="2">
    <source>
        <dbReference type="Pfam" id="PF13649"/>
    </source>
</evidence>
<dbReference type="PANTHER" id="PTHR43861">
    <property type="entry name" value="TRANS-ACONITATE 2-METHYLTRANSFERASE-RELATED"/>
    <property type="match status" value="1"/>
</dbReference>
<protein>
    <submittedName>
        <fullName evidence="3">Methylase involved in ubiquinone/menaquinone biosynthesis</fullName>
    </submittedName>
</protein>
<keyword evidence="1" id="KW-0808">Transferase</keyword>
<keyword evidence="3" id="KW-0489">Methyltransferase</keyword>
<name>F4XVF2_9CYAN</name>
<proteinExistence type="predicted"/>
<dbReference type="GO" id="GO:0032259">
    <property type="term" value="P:methylation"/>
    <property type="evidence" value="ECO:0007669"/>
    <property type="project" value="UniProtKB-KW"/>
</dbReference>
<dbReference type="EMBL" id="GL890939">
    <property type="protein sequence ID" value="EGJ31500.1"/>
    <property type="molecule type" value="Genomic_DNA"/>
</dbReference>
<sequence length="244" mass="28070">MVSVDNTYTELAKYYDNLMTSGYYDHKGYATSLQKILGERRKILDMGVGSGLLTEQMLLLENYNITGIDFSPAMLTQAEKRLKDNSVRLVCASIEDYETSETFEAVISTGGVFCFSYREQEQQYRLYSYCPNKDVQMKSLKKLYDILDKDGILCMSIQGDHTNSEMPIKDGIVYTQKTDFGEQSLQKTYTFSANGKILSQQQMRLIFFDEKEYLSLFETAGFSLVGQERTQKFCIFRKNELKKG</sequence>
<dbReference type="Gene3D" id="3.40.50.150">
    <property type="entry name" value="Vaccinia Virus protein VP39"/>
    <property type="match status" value="1"/>
</dbReference>
<evidence type="ECO:0000313" key="3">
    <source>
        <dbReference type="EMBL" id="EGJ31500.1"/>
    </source>
</evidence>
<evidence type="ECO:0000256" key="1">
    <source>
        <dbReference type="ARBA" id="ARBA00022679"/>
    </source>
</evidence>
<dbReference type="Proteomes" id="UP000003959">
    <property type="component" value="Unassembled WGS sequence"/>
</dbReference>
<dbReference type="GO" id="GO:0008168">
    <property type="term" value="F:methyltransferase activity"/>
    <property type="evidence" value="ECO:0007669"/>
    <property type="project" value="UniProtKB-KW"/>
</dbReference>
<keyword evidence="4" id="KW-1185">Reference proteome</keyword>
<feature type="domain" description="Methyltransferase" evidence="2">
    <location>
        <begin position="43"/>
        <end position="120"/>
    </location>
</feature>